<name>A0AAN8UVU4_9MAGN</name>
<gene>
    <name evidence="3" type="ORF">RJ641_018473</name>
</gene>
<feature type="domain" description="NADH:ubiquinone oxidoreductase intermediate-associated protein 30" evidence="1">
    <location>
        <begin position="292"/>
        <end position="450"/>
    </location>
</feature>
<evidence type="ECO:0000313" key="3">
    <source>
        <dbReference type="EMBL" id="KAK6917722.1"/>
    </source>
</evidence>
<feature type="domain" description="NAD(P)-binding" evidence="2">
    <location>
        <begin position="162"/>
        <end position="270"/>
    </location>
</feature>
<reference evidence="3 4" key="1">
    <citation type="submission" date="2023-12" db="EMBL/GenBank/DDBJ databases">
        <title>A high-quality genome assembly for Dillenia turbinata (Dilleniales).</title>
        <authorList>
            <person name="Chanderbali A."/>
        </authorList>
    </citation>
    <scope>NUCLEOTIDE SEQUENCE [LARGE SCALE GENOMIC DNA]</scope>
    <source>
        <strain evidence="3">LSX21</strain>
        <tissue evidence="3">Leaf</tissue>
    </source>
</reference>
<protein>
    <submittedName>
        <fullName evidence="3">NADH:ubiquinone oxidoreductase intermediate-associated protein 30</fullName>
    </submittedName>
</protein>
<sequence length="620" mass="68613">MECHCLHSPQMSSFSALQVINLQGYSSPRRIPNKTLSPRPLCSLHSKPFLGLNDRIPPFIYPENSSHLSLRRYRGPIPAQASNQPWDFGRFVKTLNFFNGLPNPAKVGHASEFDAFKFRVQLVITSFVFLKFFEFLIKRFSSPEPSEPAKVMEASGIVLVVGATGGVGRRVVGVLRKKGMPVRVLARNEEKARRMLGQDIDLVIGDLTKENTLVPEHFKGVKYVINAASVIVGPKEGDTPDRAKYSQIKGDTPEMVEYIGMRNLINAVKEGVGLRNGKVLFGLEDNMFKDLAWCALDDVVMGGVSESTFLIDPTGSENGGPIGLFKGTISTANNGGFTSIRTKNFAAPVNLSAYDGLELRLKGDGRRYKLVVRTSSDWDTIGYTSSFDTEEGWQSIRLPFSSFRPVFRAQTVFDAPPFDPGKIFSLQACFHKFEYDGKLNPTFVEGAFQLPVSSIRAFIEDPITPRFVHVSAAGVTRHDRPGLDLSKQPPAVRLNKELGFLLTFKLKGEDLLRESGVPYAIVRPCALTQEPAGADLIFDQGDNIMGKISREEIAWICVAALGSPYALDKTFEVASVIPFSEPFMIDPKNPPPEKDYDMYFKNLKDGITGKELLEQSPALV</sequence>
<dbReference type="InterPro" id="IPR016040">
    <property type="entry name" value="NAD(P)-bd_dom"/>
</dbReference>
<dbReference type="Pfam" id="PF08547">
    <property type="entry name" value="CIA30"/>
    <property type="match status" value="1"/>
</dbReference>
<dbReference type="Pfam" id="PF13460">
    <property type="entry name" value="NAD_binding_10"/>
    <property type="match status" value="2"/>
</dbReference>
<evidence type="ECO:0000259" key="1">
    <source>
        <dbReference type="Pfam" id="PF08547"/>
    </source>
</evidence>
<feature type="domain" description="NAD(P)-binding" evidence="2">
    <location>
        <begin position="465"/>
        <end position="564"/>
    </location>
</feature>
<dbReference type="InterPro" id="IPR036291">
    <property type="entry name" value="NAD(P)-bd_dom_sf"/>
</dbReference>
<comment type="caution">
    <text evidence="3">The sequence shown here is derived from an EMBL/GenBank/DDBJ whole genome shotgun (WGS) entry which is preliminary data.</text>
</comment>
<dbReference type="SUPFAM" id="SSF51735">
    <property type="entry name" value="NAD(P)-binding Rossmann-fold domains"/>
    <property type="match status" value="1"/>
</dbReference>
<evidence type="ECO:0000313" key="4">
    <source>
        <dbReference type="Proteomes" id="UP001370490"/>
    </source>
</evidence>
<keyword evidence="4" id="KW-1185">Reference proteome</keyword>
<dbReference type="PANTHER" id="PTHR15020">
    <property type="entry name" value="FLAVIN REDUCTASE-RELATED"/>
    <property type="match status" value="1"/>
</dbReference>
<dbReference type="FunFam" id="3.40.50.720:FF:000344">
    <property type="entry name" value="NAD(P)-binding Rossmann-fold superfamily protein"/>
    <property type="match status" value="1"/>
</dbReference>
<accession>A0AAN8UVU4</accession>
<organism evidence="3 4">
    <name type="scientific">Dillenia turbinata</name>
    <dbReference type="NCBI Taxonomy" id="194707"/>
    <lineage>
        <taxon>Eukaryota</taxon>
        <taxon>Viridiplantae</taxon>
        <taxon>Streptophyta</taxon>
        <taxon>Embryophyta</taxon>
        <taxon>Tracheophyta</taxon>
        <taxon>Spermatophyta</taxon>
        <taxon>Magnoliopsida</taxon>
        <taxon>eudicotyledons</taxon>
        <taxon>Gunneridae</taxon>
        <taxon>Pentapetalae</taxon>
        <taxon>Dilleniales</taxon>
        <taxon>Dilleniaceae</taxon>
        <taxon>Dillenia</taxon>
    </lineage>
</organism>
<dbReference type="Proteomes" id="UP001370490">
    <property type="component" value="Unassembled WGS sequence"/>
</dbReference>
<dbReference type="EMBL" id="JBAMMX010000023">
    <property type="protein sequence ID" value="KAK6917722.1"/>
    <property type="molecule type" value="Genomic_DNA"/>
</dbReference>
<evidence type="ECO:0000259" key="2">
    <source>
        <dbReference type="Pfam" id="PF13460"/>
    </source>
</evidence>
<dbReference type="AlphaFoldDB" id="A0AAN8UVU4"/>
<dbReference type="Gene3D" id="3.40.50.720">
    <property type="entry name" value="NAD(P)-binding Rossmann-like Domain"/>
    <property type="match status" value="2"/>
</dbReference>
<dbReference type="InterPro" id="IPR013857">
    <property type="entry name" value="NADH-UbQ_OxRdtase-assoc_prot30"/>
</dbReference>
<dbReference type="PANTHER" id="PTHR15020:SF50">
    <property type="entry name" value="UPF0659 PROTEIN YMR090W"/>
    <property type="match status" value="1"/>
</dbReference>
<dbReference type="SUPFAM" id="SSF49785">
    <property type="entry name" value="Galactose-binding domain-like"/>
    <property type="match status" value="1"/>
</dbReference>
<proteinExistence type="predicted"/>
<dbReference type="InterPro" id="IPR008979">
    <property type="entry name" value="Galactose-bd-like_sf"/>
</dbReference>